<dbReference type="EMBL" id="KK088446">
    <property type="protein sequence ID" value="EYE91346.1"/>
    <property type="molecule type" value="Genomic_DNA"/>
</dbReference>
<dbReference type="GO" id="GO:0022857">
    <property type="term" value="F:transmembrane transporter activity"/>
    <property type="evidence" value="ECO:0007669"/>
    <property type="project" value="InterPro"/>
</dbReference>
<feature type="transmembrane region" description="Helical" evidence="6">
    <location>
        <begin position="268"/>
        <end position="287"/>
    </location>
</feature>
<evidence type="ECO:0000259" key="7">
    <source>
        <dbReference type="PROSITE" id="PS50850"/>
    </source>
</evidence>
<accession>A0A017S3C4</accession>
<gene>
    <name evidence="8" type="ORF">EURHEDRAFT_547043</name>
</gene>
<dbReference type="PROSITE" id="PS50850">
    <property type="entry name" value="MFS"/>
    <property type="match status" value="1"/>
</dbReference>
<dbReference type="GeneID" id="63702593"/>
<feature type="transmembrane region" description="Helical" evidence="6">
    <location>
        <begin position="481"/>
        <end position="505"/>
    </location>
</feature>
<name>A0A017S3C4_ASPRC</name>
<dbReference type="GO" id="GO:0005886">
    <property type="term" value="C:plasma membrane"/>
    <property type="evidence" value="ECO:0007669"/>
    <property type="project" value="TreeGrafter"/>
</dbReference>
<feature type="region of interest" description="Disordered" evidence="5">
    <location>
        <begin position="1"/>
        <end position="36"/>
    </location>
</feature>
<evidence type="ECO:0000313" key="9">
    <source>
        <dbReference type="Proteomes" id="UP000019804"/>
    </source>
</evidence>
<feature type="compositionally biased region" description="Basic and acidic residues" evidence="5">
    <location>
        <begin position="1"/>
        <end position="16"/>
    </location>
</feature>
<dbReference type="InterPro" id="IPR036259">
    <property type="entry name" value="MFS_trans_sf"/>
</dbReference>
<feature type="transmembrane region" description="Helical" evidence="6">
    <location>
        <begin position="181"/>
        <end position="199"/>
    </location>
</feature>
<feature type="transmembrane region" description="Helical" evidence="6">
    <location>
        <begin position="205"/>
        <end position="224"/>
    </location>
</feature>
<organism evidence="8 9">
    <name type="scientific">Aspergillus ruber (strain CBS 135680)</name>
    <dbReference type="NCBI Taxonomy" id="1388766"/>
    <lineage>
        <taxon>Eukaryota</taxon>
        <taxon>Fungi</taxon>
        <taxon>Dikarya</taxon>
        <taxon>Ascomycota</taxon>
        <taxon>Pezizomycotina</taxon>
        <taxon>Eurotiomycetes</taxon>
        <taxon>Eurotiomycetidae</taxon>
        <taxon>Eurotiales</taxon>
        <taxon>Aspergillaceae</taxon>
        <taxon>Aspergillus</taxon>
        <taxon>Aspergillus subgen. Aspergillus</taxon>
    </lineage>
</organism>
<comment type="subcellular location">
    <subcellularLocation>
        <location evidence="1">Membrane</location>
        <topology evidence="1">Multi-pass membrane protein</topology>
    </subcellularLocation>
</comment>
<keyword evidence="9" id="KW-1185">Reference proteome</keyword>
<evidence type="ECO:0000313" key="8">
    <source>
        <dbReference type="EMBL" id="EYE91346.1"/>
    </source>
</evidence>
<keyword evidence="2 6" id="KW-0812">Transmembrane</keyword>
<dbReference type="OrthoDB" id="9986881at2759"/>
<dbReference type="Proteomes" id="UP000019804">
    <property type="component" value="Unassembled WGS sequence"/>
</dbReference>
<evidence type="ECO:0000256" key="6">
    <source>
        <dbReference type="SAM" id="Phobius"/>
    </source>
</evidence>
<proteinExistence type="predicted"/>
<dbReference type="InterPro" id="IPR020846">
    <property type="entry name" value="MFS_dom"/>
</dbReference>
<evidence type="ECO:0000256" key="3">
    <source>
        <dbReference type="ARBA" id="ARBA00022989"/>
    </source>
</evidence>
<evidence type="ECO:0000256" key="2">
    <source>
        <dbReference type="ARBA" id="ARBA00022692"/>
    </source>
</evidence>
<dbReference type="PANTHER" id="PTHR23502">
    <property type="entry name" value="MAJOR FACILITATOR SUPERFAMILY"/>
    <property type="match status" value="1"/>
</dbReference>
<feature type="transmembrane region" description="Helical" evidence="6">
    <location>
        <begin position="236"/>
        <end position="256"/>
    </location>
</feature>
<feature type="transmembrane region" description="Helical" evidence="6">
    <location>
        <begin position="448"/>
        <end position="469"/>
    </location>
</feature>
<keyword evidence="4 6" id="KW-0472">Membrane</keyword>
<evidence type="ECO:0000256" key="4">
    <source>
        <dbReference type="ARBA" id="ARBA00023136"/>
    </source>
</evidence>
<sequence>MPDEKMFDKVEDDSSRDMGVVEYDSSPESIAQLERRPSNCDSIELQRINTYRLQQQQTVGSCHNRPPKNQWLPMGAIKPYPPSLPDPENYVVEFEGAEDPLHPQNWPMRKRIFLAGLLTFSAYVCAYTSAMFPTAAQGVQSEFGFGQEVAALGTTVYVLGFAAGPTIWAPGSELLGRRGPLLVGIFGFSIFTVACATAKDTQTIMLTRFFSGFFAASPIALVPASLSDLFNSAHRGVAVGMYTMAVFIGPFTAPIIGGFTASNLGWRWTLYIPSFFGFFILTLLVLLGRETYAPIILVEKATILRRQTRNWGIHARQDELEIDFRELITKNLARPVRLLFTEPIVFLLTLYMSFIYGLAYALLQAYPVVFGEVYGMPAGVNGLPFIALILGLILGTLFVLSLQKSYIQQLKDNNNVPVPEWRLLPCIVGGVTFAGGIFWFGWTGFTTSIHWMAPTAAGLLVGFGMVTIFMQGWNYLLDSYLNFAASAFAANTMLRSLVGACFPLFAKQMFKNLGVQWAGTLIGCIATLMIPIPIAFRLYGPKLRQNSRLSPTNA</sequence>
<keyword evidence="3 6" id="KW-1133">Transmembrane helix</keyword>
<evidence type="ECO:0000256" key="1">
    <source>
        <dbReference type="ARBA" id="ARBA00004141"/>
    </source>
</evidence>
<feature type="transmembrane region" description="Helical" evidence="6">
    <location>
        <begin position="112"/>
        <end position="130"/>
    </location>
</feature>
<feature type="transmembrane region" description="Helical" evidence="6">
    <location>
        <begin position="150"/>
        <end position="169"/>
    </location>
</feature>
<dbReference type="InterPro" id="IPR011701">
    <property type="entry name" value="MFS"/>
</dbReference>
<dbReference type="SUPFAM" id="SSF103473">
    <property type="entry name" value="MFS general substrate transporter"/>
    <property type="match status" value="1"/>
</dbReference>
<feature type="transmembrane region" description="Helical" evidence="6">
    <location>
        <begin position="383"/>
        <end position="402"/>
    </location>
</feature>
<dbReference type="FunFam" id="1.20.1250.20:FF:000011">
    <property type="entry name" value="MFS multidrug transporter, putative"/>
    <property type="match status" value="1"/>
</dbReference>
<feature type="transmembrane region" description="Helical" evidence="6">
    <location>
        <begin position="344"/>
        <end position="363"/>
    </location>
</feature>
<dbReference type="PANTHER" id="PTHR23502:SF138">
    <property type="entry name" value="MAJOR FACILITATOR SUPERFAMILY (MFS) PROFILE DOMAIN-CONTAINING PROTEIN-RELATED"/>
    <property type="match status" value="1"/>
</dbReference>
<dbReference type="Pfam" id="PF07690">
    <property type="entry name" value="MFS_1"/>
    <property type="match status" value="1"/>
</dbReference>
<dbReference type="AlphaFoldDB" id="A0A017S3C4"/>
<reference evidence="9" key="1">
    <citation type="journal article" date="2014" name="Nat. Commun.">
        <title>Genomic adaptations of the halophilic Dead Sea filamentous fungus Eurotium rubrum.</title>
        <authorList>
            <person name="Kis-Papo T."/>
            <person name="Weig A.R."/>
            <person name="Riley R."/>
            <person name="Persoh D."/>
            <person name="Salamov A."/>
            <person name="Sun H."/>
            <person name="Lipzen A."/>
            <person name="Wasser S.P."/>
            <person name="Rambold G."/>
            <person name="Grigoriev I.V."/>
            <person name="Nevo E."/>
        </authorList>
    </citation>
    <scope>NUCLEOTIDE SEQUENCE [LARGE SCALE GENOMIC DNA]</scope>
    <source>
        <strain evidence="9">CBS 135680</strain>
    </source>
</reference>
<dbReference type="HOGENOM" id="CLU_008455_11_4_1"/>
<feature type="transmembrane region" description="Helical" evidence="6">
    <location>
        <begin position="423"/>
        <end position="442"/>
    </location>
</feature>
<dbReference type="STRING" id="1388766.A0A017S3C4"/>
<protein>
    <submittedName>
        <fullName evidence="8">Putative polyamine transporter</fullName>
    </submittedName>
</protein>
<dbReference type="Gene3D" id="1.20.1250.20">
    <property type="entry name" value="MFS general substrate transporter like domains"/>
    <property type="match status" value="1"/>
</dbReference>
<feature type="domain" description="Major facilitator superfamily (MFS) profile" evidence="7">
    <location>
        <begin position="114"/>
        <end position="544"/>
    </location>
</feature>
<evidence type="ECO:0000256" key="5">
    <source>
        <dbReference type="SAM" id="MobiDB-lite"/>
    </source>
</evidence>
<dbReference type="CDD" id="cd17323">
    <property type="entry name" value="MFS_Tpo1_MDR_like"/>
    <property type="match status" value="1"/>
</dbReference>
<feature type="transmembrane region" description="Helical" evidence="6">
    <location>
        <begin position="517"/>
        <end position="539"/>
    </location>
</feature>
<dbReference type="RefSeq" id="XP_040635036.1">
    <property type="nucleotide sequence ID" value="XM_040787469.1"/>
</dbReference>